<evidence type="ECO:0000256" key="1">
    <source>
        <dbReference type="ARBA" id="ARBA00022450"/>
    </source>
</evidence>
<dbReference type="PROSITE" id="PS00455">
    <property type="entry name" value="AMP_BINDING"/>
    <property type="match status" value="1"/>
</dbReference>
<reference evidence="4 5" key="1">
    <citation type="submission" date="2020-01" db="EMBL/GenBank/DDBJ databases">
        <authorList>
            <consortium name="DOE Joint Genome Institute"/>
            <person name="Haridas S."/>
            <person name="Albert R."/>
            <person name="Binder M."/>
            <person name="Bloem J."/>
            <person name="Labutti K."/>
            <person name="Salamov A."/>
            <person name="Andreopoulos B."/>
            <person name="Baker S.E."/>
            <person name="Barry K."/>
            <person name="Bills G."/>
            <person name="Bluhm B.H."/>
            <person name="Cannon C."/>
            <person name="Castanera R."/>
            <person name="Culley D.E."/>
            <person name="Daum C."/>
            <person name="Ezra D."/>
            <person name="Gonzalez J.B."/>
            <person name="Henrissat B."/>
            <person name="Kuo A."/>
            <person name="Liang C."/>
            <person name="Lipzen A."/>
            <person name="Lutzoni F."/>
            <person name="Magnuson J."/>
            <person name="Mondo S."/>
            <person name="Nolan M."/>
            <person name="Ohm R."/>
            <person name="Pangilinan J."/>
            <person name="Park H.-J.H."/>
            <person name="Ramirez L."/>
            <person name="Alfaro M."/>
            <person name="Sun H."/>
            <person name="Tritt A."/>
            <person name="Yoshinaga Y."/>
            <person name="Zwiers L.-H.L."/>
            <person name="Turgeon B.G."/>
            <person name="Goodwin S.B."/>
            <person name="Spatafora J.W."/>
            <person name="Crous P.W."/>
            <person name="Grigoriev I.V."/>
        </authorList>
    </citation>
    <scope>NUCLEOTIDE SEQUENCE [LARGE SCALE GENOMIC DNA]</scope>
    <source>
        <strain evidence="4 5">CBS 611.86</strain>
    </source>
</reference>
<dbReference type="OrthoDB" id="429813at2759"/>
<dbReference type="EMBL" id="JAADJZ010000022">
    <property type="protein sequence ID" value="KAF2867579.1"/>
    <property type="molecule type" value="Genomic_DNA"/>
</dbReference>
<protein>
    <recommendedName>
        <fullName evidence="3">AMP-dependent synthetase/ligase domain-containing protein</fullName>
    </recommendedName>
</protein>
<dbReference type="PANTHER" id="PTHR43439">
    <property type="entry name" value="PHENYLACETATE-COENZYME A LIGASE"/>
    <property type="match status" value="1"/>
</dbReference>
<dbReference type="InterPro" id="IPR000873">
    <property type="entry name" value="AMP-dep_synth/lig_dom"/>
</dbReference>
<dbReference type="Gene3D" id="3.40.50.12780">
    <property type="entry name" value="N-terminal domain of ligase-like"/>
    <property type="match status" value="1"/>
</dbReference>
<keyword evidence="1" id="KW-0596">Phosphopantetheine</keyword>
<organism evidence="4 5">
    <name type="scientific">Massariosphaeria phaeospora</name>
    <dbReference type="NCBI Taxonomy" id="100035"/>
    <lineage>
        <taxon>Eukaryota</taxon>
        <taxon>Fungi</taxon>
        <taxon>Dikarya</taxon>
        <taxon>Ascomycota</taxon>
        <taxon>Pezizomycotina</taxon>
        <taxon>Dothideomycetes</taxon>
        <taxon>Pleosporomycetidae</taxon>
        <taxon>Pleosporales</taxon>
        <taxon>Pleosporales incertae sedis</taxon>
        <taxon>Massariosphaeria</taxon>
    </lineage>
</organism>
<keyword evidence="2" id="KW-0597">Phosphoprotein</keyword>
<dbReference type="SUPFAM" id="SSF56801">
    <property type="entry name" value="Acetyl-CoA synthetase-like"/>
    <property type="match status" value="1"/>
</dbReference>
<dbReference type="PANTHER" id="PTHR43439:SF2">
    <property type="entry name" value="ENZYME, PUTATIVE (JCVI)-RELATED"/>
    <property type="match status" value="1"/>
</dbReference>
<dbReference type="Pfam" id="PF23562">
    <property type="entry name" value="AMP-binding_C_3"/>
    <property type="match status" value="1"/>
</dbReference>
<dbReference type="InterPro" id="IPR042099">
    <property type="entry name" value="ANL_N_sf"/>
</dbReference>
<gene>
    <name evidence="4" type="ORF">BDV95DRAFT_610493</name>
</gene>
<evidence type="ECO:0000313" key="4">
    <source>
        <dbReference type="EMBL" id="KAF2867579.1"/>
    </source>
</evidence>
<dbReference type="Pfam" id="PF00501">
    <property type="entry name" value="AMP-binding"/>
    <property type="match status" value="1"/>
</dbReference>
<evidence type="ECO:0000259" key="3">
    <source>
        <dbReference type="Pfam" id="PF00501"/>
    </source>
</evidence>
<proteinExistence type="predicted"/>
<keyword evidence="5" id="KW-1185">Reference proteome</keyword>
<feature type="domain" description="AMP-dependent synthetase/ligase" evidence="3">
    <location>
        <begin position="26"/>
        <end position="327"/>
    </location>
</feature>
<sequence length="553" mass="61827">MAFWDTVMDAPGDATHVKRLIPAVVDETARNDPERICFSMPRSANLEDGFQDISFRTFAHSINKMAHFIQREIGRSSMFETVMYMGYPDVRHYIILVALMKTGHKLLLSSHRNGISTHADLIRRSDCTILFHAAGFPVSGILEKCRMETLCVPELSYLLDDTPCEPYPWTRSFDEAKCHPVMVMHTSGSSGPPKPVIWPHHAFIFSDAHQLIPPLDGRLNIWGSVFGTTRRIFNGVPASHGAGMASGLVMACFSKTIVVLGPPGLPTADVFDQVLEYGDIAATNCLPITLDEIATRPDILAKLDRLKYITYFGSPLTEAAGAAISQHVSLYSTLAGAKFGGVVQYATDREDWQCVCLSPTYNGIEMRGTGNLYELVFVRDSKLECVQTAFKIDPQLKEHSMSDLYSKHPTKPHHWKYEGRKDDMITFRNGWRFNPRKHEHIIASHGAVRHCILVRTGKDRLAAIIELKSEFYTENKEQQEELLASLWPRIADANRSADTTAQLSTEHIIFARRHKSFAIAGKGFVQRRATVKMYAAEIEAIYGSPGRRGGISG</sequence>
<dbReference type="InterPro" id="IPR051414">
    <property type="entry name" value="Adenylate-forming_Reductase"/>
</dbReference>
<accession>A0A7C8M3Z9</accession>
<dbReference type="AlphaFoldDB" id="A0A7C8M3Z9"/>
<evidence type="ECO:0000313" key="5">
    <source>
        <dbReference type="Proteomes" id="UP000481861"/>
    </source>
</evidence>
<dbReference type="Proteomes" id="UP000481861">
    <property type="component" value="Unassembled WGS sequence"/>
</dbReference>
<name>A0A7C8M3Z9_9PLEO</name>
<evidence type="ECO:0000256" key="2">
    <source>
        <dbReference type="ARBA" id="ARBA00022553"/>
    </source>
</evidence>
<comment type="caution">
    <text evidence="4">The sequence shown here is derived from an EMBL/GenBank/DDBJ whole genome shotgun (WGS) entry which is preliminary data.</text>
</comment>
<dbReference type="InterPro" id="IPR020845">
    <property type="entry name" value="AMP-binding_CS"/>
</dbReference>